<gene>
    <name evidence="2" type="ORF">UFOPK3376_01730</name>
</gene>
<dbReference type="AlphaFoldDB" id="A0A6J7EU31"/>
<organism evidence="2">
    <name type="scientific">freshwater metagenome</name>
    <dbReference type="NCBI Taxonomy" id="449393"/>
    <lineage>
        <taxon>unclassified sequences</taxon>
        <taxon>metagenomes</taxon>
        <taxon>ecological metagenomes</taxon>
    </lineage>
</organism>
<dbReference type="CDD" id="cd04179">
    <property type="entry name" value="DPM_DPG-synthase_like"/>
    <property type="match status" value="1"/>
</dbReference>
<evidence type="ECO:0000259" key="1">
    <source>
        <dbReference type="Pfam" id="PF00535"/>
    </source>
</evidence>
<dbReference type="InterPro" id="IPR050256">
    <property type="entry name" value="Glycosyltransferase_2"/>
</dbReference>
<dbReference type="InterPro" id="IPR001173">
    <property type="entry name" value="Glyco_trans_2-like"/>
</dbReference>
<evidence type="ECO:0000313" key="2">
    <source>
        <dbReference type="EMBL" id="CAB4882923.1"/>
    </source>
</evidence>
<reference evidence="2" key="1">
    <citation type="submission" date="2020-05" db="EMBL/GenBank/DDBJ databases">
        <authorList>
            <person name="Chiriac C."/>
            <person name="Salcher M."/>
            <person name="Ghai R."/>
            <person name="Kavagutti S V."/>
        </authorList>
    </citation>
    <scope>NUCLEOTIDE SEQUENCE</scope>
</reference>
<dbReference type="Gene3D" id="3.90.550.10">
    <property type="entry name" value="Spore Coat Polysaccharide Biosynthesis Protein SpsA, Chain A"/>
    <property type="match status" value="1"/>
</dbReference>
<dbReference type="Pfam" id="PF00535">
    <property type="entry name" value="Glycos_transf_2"/>
    <property type="match status" value="1"/>
</dbReference>
<dbReference type="InterPro" id="IPR029044">
    <property type="entry name" value="Nucleotide-diphossugar_trans"/>
</dbReference>
<sequence>MVEKPAISVVIPAYNEAESIADTVAAVLAALPEPGRAQLVLVNDGSTDGTVDVMQAIADSCAAAVLIVHRPINGGMGQALASGFSVASGDVLTWIPGDGEYDLSEVLAGLPLLDQADVVLVRRNARGQLGRNIVSSVMYGLIRVLFRFDARGYCGIFVISQKRWRELAVASRDVFFTLEVALRSRHVRWTIAFVPAEWRPRRAGRSKVFNVRTILRNVGELLSFRWKLWRGH</sequence>
<dbReference type="SUPFAM" id="SSF53448">
    <property type="entry name" value="Nucleotide-diphospho-sugar transferases"/>
    <property type="match status" value="1"/>
</dbReference>
<protein>
    <submittedName>
        <fullName evidence="2">Unannotated protein</fullName>
    </submittedName>
</protein>
<accession>A0A6J7EU31</accession>
<dbReference type="EMBL" id="CAFBLP010000042">
    <property type="protein sequence ID" value="CAB4882923.1"/>
    <property type="molecule type" value="Genomic_DNA"/>
</dbReference>
<name>A0A6J7EU31_9ZZZZ</name>
<feature type="domain" description="Glycosyltransferase 2-like" evidence="1">
    <location>
        <begin position="8"/>
        <end position="136"/>
    </location>
</feature>
<dbReference type="PANTHER" id="PTHR48090">
    <property type="entry name" value="UNDECAPRENYL-PHOSPHATE 4-DEOXY-4-FORMAMIDO-L-ARABINOSE TRANSFERASE-RELATED"/>
    <property type="match status" value="1"/>
</dbReference>
<proteinExistence type="predicted"/>